<evidence type="ECO:0000313" key="3">
    <source>
        <dbReference type="EMBL" id="GAA2967280.1"/>
    </source>
</evidence>
<dbReference type="Proteomes" id="UP001500403">
    <property type="component" value="Unassembled WGS sequence"/>
</dbReference>
<proteinExistence type="predicted"/>
<gene>
    <name evidence="3" type="ORF">GCM10010446_61300</name>
</gene>
<protein>
    <recommendedName>
        <fullName evidence="2">PHA accumulation regulator DNA-binding N-terminal domain-containing protein</fullName>
    </recommendedName>
</protein>
<keyword evidence="4" id="KW-1185">Reference proteome</keyword>
<evidence type="ECO:0000313" key="4">
    <source>
        <dbReference type="Proteomes" id="UP001500403"/>
    </source>
</evidence>
<organism evidence="3 4">
    <name type="scientific">Streptomyces enissocaesilis</name>
    <dbReference type="NCBI Taxonomy" id="332589"/>
    <lineage>
        <taxon>Bacteria</taxon>
        <taxon>Bacillati</taxon>
        <taxon>Actinomycetota</taxon>
        <taxon>Actinomycetes</taxon>
        <taxon>Kitasatosporales</taxon>
        <taxon>Streptomycetaceae</taxon>
        <taxon>Streptomyces</taxon>
        <taxon>Streptomyces rochei group</taxon>
    </lineage>
</organism>
<feature type="region of interest" description="Disordered" evidence="1">
    <location>
        <begin position="1"/>
        <end position="30"/>
    </location>
</feature>
<dbReference type="EMBL" id="BAAAUD010000060">
    <property type="protein sequence ID" value="GAA2967280.1"/>
    <property type="molecule type" value="Genomic_DNA"/>
</dbReference>
<feature type="domain" description="PHA accumulation regulator DNA-binding N-terminal" evidence="2">
    <location>
        <begin position="37"/>
        <end position="87"/>
    </location>
</feature>
<evidence type="ECO:0000259" key="2">
    <source>
        <dbReference type="Pfam" id="PF07879"/>
    </source>
</evidence>
<name>A0ABN3XLU9_9ACTN</name>
<dbReference type="Pfam" id="PF07879">
    <property type="entry name" value="PHB_acc_N"/>
    <property type="match status" value="1"/>
</dbReference>
<accession>A0ABN3XLU9</accession>
<reference evidence="3 4" key="1">
    <citation type="journal article" date="2019" name="Int. J. Syst. Evol. Microbiol.">
        <title>The Global Catalogue of Microorganisms (GCM) 10K type strain sequencing project: providing services to taxonomists for standard genome sequencing and annotation.</title>
        <authorList>
            <consortium name="The Broad Institute Genomics Platform"/>
            <consortium name="The Broad Institute Genome Sequencing Center for Infectious Disease"/>
            <person name="Wu L."/>
            <person name="Ma J."/>
        </authorList>
    </citation>
    <scope>NUCLEOTIDE SEQUENCE [LARGE SCALE GENOMIC DNA]</scope>
    <source>
        <strain evidence="3 4">JCM 9088</strain>
    </source>
</reference>
<comment type="caution">
    <text evidence="3">The sequence shown here is derived from an EMBL/GenBank/DDBJ whole genome shotgun (WGS) entry which is preliminary data.</text>
</comment>
<evidence type="ECO:0000256" key="1">
    <source>
        <dbReference type="SAM" id="MobiDB-lite"/>
    </source>
</evidence>
<sequence>MTDNGPSRHRGRAPVPEGGSHRLPGEPVRERELYKQSNGDLYDSHECRCVGLEELGQEVRAGCLFRAYDQATGDDCTFDVLRSVLARAVKDPVAVLLGTLAATGFQTGPAGLTPRPPAPARPLPVPGTASADRHV</sequence>
<feature type="compositionally biased region" description="Basic and acidic residues" evidence="1">
    <location>
        <begin position="19"/>
        <end position="30"/>
    </location>
</feature>
<feature type="compositionally biased region" description="Pro residues" evidence="1">
    <location>
        <begin position="114"/>
        <end position="125"/>
    </location>
</feature>
<feature type="region of interest" description="Disordered" evidence="1">
    <location>
        <begin position="105"/>
        <end position="135"/>
    </location>
</feature>
<dbReference type="InterPro" id="IPR012909">
    <property type="entry name" value="PHA_DNA-bd_N"/>
</dbReference>